<protein>
    <submittedName>
        <fullName evidence="2">Alpha/beta hydrolase</fullName>
    </submittedName>
</protein>
<dbReference type="AlphaFoldDB" id="A0A511DSW6"/>
<reference evidence="2 3" key="1">
    <citation type="submission" date="2019-07" db="EMBL/GenBank/DDBJ databases">
        <title>Whole genome shotgun sequence of Pseudonocardia sulfidoxydans NBRC 16205.</title>
        <authorList>
            <person name="Hosoyama A."/>
            <person name="Uohara A."/>
            <person name="Ohji S."/>
            <person name="Ichikawa N."/>
        </authorList>
    </citation>
    <scope>NUCLEOTIDE SEQUENCE [LARGE SCALE GENOMIC DNA]</scope>
    <source>
        <strain evidence="2 3">NBRC 16205</strain>
    </source>
</reference>
<evidence type="ECO:0000259" key="1">
    <source>
        <dbReference type="Pfam" id="PF12697"/>
    </source>
</evidence>
<organism evidence="2 3">
    <name type="scientific">Pseudonocardia sulfidoxydans NBRC 16205</name>
    <dbReference type="NCBI Taxonomy" id="1223511"/>
    <lineage>
        <taxon>Bacteria</taxon>
        <taxon>Bacillati</taxon>
        <taxon>Actinomycetota</taxon>
        <taxon>Actinomycetes</taxon>
        <taxon>Pseudonocardiales</taxon>
        <taxon>Pseudonocardiaceae</taxon>
        <taxon>Pseudonocardia</taxon>
    </lineage>
</organism>
<keyword evidence="3" id="KW-1185">Reference proteome</keyword>
<dbReference type="Proteomes" id="UP000321685">
    <property type="component" value="Unassembled WGS sequence"/>
</dbReference>
<gene>
    <name evidence="2" type="ORF">PSU4_57980</name>
</gene>
<sequence>MPDPSDDGPAPRIEPFGPVPASPRGVVVVLHGGRSRSREPAHRGLAYLRMLPFARVVKTRETAVYLLRYRFRGWNDGARDALRDAEWAVTELGRVHPGVPIALVGHSMGGRAALGAAGGDGVVAVCALAPWVEAAEPVAQLAGRAVVIAHGDRERMTDPAGSYAYAVHAKQVTDRVARFDVLGDGHAMLRRAGDWSSLVRRFVLGELGIEPIDPEIANAMAEPSPTGLRVELRKRDQYKGAAS</sequence>
<proteinExistence type="predicted"/>
<dbReference type="Pfam" id="PF12697">
    <property type="entry name" value="Abhydrolase_6"/>
    <property type="match status" value="1"/>
</dbReference>
<evidence type="ECO:0000313" key="2">
    <source>
        <dbReference type="EMBL" id="GEL26844.1"/>
    </source>
</evidence>
<dbReference type="EMBL" id="BJVJ01000116">
    <property type="protein sequence ID" value="GEL26844.1"/>
    <property type="molecule type" value="Genomic_DNA"/>
</dbReference>
<dbReference type="RefSeq" id="WP_147115586.1">
    <property type="nucleotide sequence ID" value="NZ_BJVJ01000116.1"/>
</dbReference>
<dbReference type="GO" id="GO:0016787">
    <property type="term" value="F:hydrolase activity"/>
    <property type="evidence" value="ECO:0007669"/>
    <property type="project" value="UniProtKB-KW"/>
</dbReference>
<dbReference type="SUPFAM" id="SSF53474">
    <property type="entry name" value="alpha/beta-Hydrolases"/>
    <property type="match status" value="1"/>
</dbReference>
<name>A0A511DSW6_9PSEU</name>
<dbReference type="Gene3D" id="3.40.50.1820">
    <property type="entry name" value="alpha/beta hydrolase"/>
    <property type="match status" value="1"/>
</dbReference>
<dbReference type="OrthoDB" id="3366509at2"/>
<dbReference type="InterPro" id="IPR000073">
    <property type="entry name" value="AB_hydrolase_1"/>
</dbReference>
<accession>A0A511DSW6</accession>
<keyword evidence="2" id="KW-0378">Hydrolase</keyword>
<dbReference type="InterPro" id="IPR029058">
    <property type="entry name" value="AB_hydrolase_fold"/>
</dbReference>
<feature type="domain" description="AB hydrolase-1" evidence="1">
    <location>
        <begin position="27"/>
        <end position="221"/>
    </location>
</feature>
<evidence type="ECO:0000313" key="3">
    <source>
        <dbReference type="Proteomes" id="UP000321685"/>
    </source>
</evidence>
<comment type="caution">
    <text evidence="2">The sequence shown here is derived from an EMBL/GenBank/DDBJ whole genome shotgun (WGS) entry which is preliminary data.</text>
</comment>